<dbReference type="NCBIfam" id="TIGR01764">
    <property type="entry name" value="excise"/>
    <property type="match status" value="1"/>
</dbReference>
<dbReference type="EMBL" id="BOOA01000035">
    <property type="protein sequence ID" value="GIH26035.1"/>
    <property type="molecule type" value="Genomic_DNA"/>
</dbReference>
<dbReference type="AlphaFoldDB" id="A0A919QGH4"/>
<dbReference type="InterPro" id="IPR041657">
    <property type="entry name" value="HTH_17"/>
</dbReference>
<dbReference type="Proteomes" id="UP000640052">
    <property type="component" value="Unassembled WGS sequence"/>
</dbReference>
<organism evidence="2 3">
    <name type="scientific">Acrocarpospora phusangensis</name>
    <dbReference type="NCBI Taxonomy" id="1070424"/>
    <lineage>
        <taxon>Bacteria</taxon>
        <taxon>Bacillati</taxon>
        <taxon>Actinomycetota</taxon>
        <taxon>Actinomycetes</taxon>
        <taxon>Streptosporangiales</taxon>
        <taxon>Streptosporangiaceae</taxon>
        <taxon>Acrocarpospora</taxon>
    </lineage>
</organism>
<sequence length="136" mass="14708">MASDRDLQNALARRDIGAVVEGVAGRLALPDDVQADAAMSVLMRQVPAWVDTRTREWIAAFLREHAATAGLLAIRWMTVVEVAKALRVSKMTIYRLVHTGALASIKVGETIRIPESTVAAYIRAQLAEAAEVGRSA</sequence>
<dbReference type="GO" id="GO:0003677">
    <property type="term" value="F:DNA binding"/>
    <property type="evidence" value="ECO:0007669"/>
    <property type="project" value="InterPro"/>
</dbReference>
<comment type="caution">
    <text evidence="2">The sequence shown here is derived from an EMBL/GenBank/DDBJ whole genome shotgun (WGS) entry which is preliminary data.</text>
</comment>
<evidence type="ECO:0000313" key="2">
    <source>
        <dbReference type="EMBL" id="GIH26035.1"/>
    </source>
</evidence>
<name>A0A919QGH4_9ACTN</name>
<evidence type="ECO:0000259" key="1">
    <source>
        <dbReference type="Pfam" id="PF12728"/>
    </source>
</evidence>
<dbReference type="SUPFAM" id="SSF46955">
    <property type="entry name" value="Putative DNA-binding domain"/>
    <property type="match status" value="1"/>
</dbReference>
<proteinExistence type="predicted"/>
<protein>
    <recommendedName>
        <fullName evidence="1">Helix-turn-helix domain-containing protein</fullName>
    </recommendedName>
</protein>
<dbReference type="Pfam" id="PF12728">
    <property type="entry name" value="HTH_17"/>
    <property type="match status" value="1"/>
</dbReference>
<keyword evidence="3" id="KW-1185">Reference proteome</keyword>
<feature type="domain" description="Helix-turn-helix" evidence="1">
    <location>
        <begin position="76"/>
        <end position="125"/>
    </location>
</feature>
<dbReference type="InterPro" id="IPR010093">
    <property type="entry name" value="SinI_DNA-bd"/>
</dbReference>
<dbReference type="InterPro" id="IPR009061">
    <property type="entry name" value="DNA-bd_dom_put_sf"/>
</dbReference>
<evidence type="ECO:0000313" key="3">
    <source>
        <dbReference type="Proteomes" id="UP000640052"/>
    </source>
</evidence>
<reference evidence="2" key="1">
    <citation type="submission" date="2021-01" db="EMBL/GenBank/DDBJ databases">
        <title>Whole genome shotgun sequence of Acrocarpospora phusangensis NBRC 108782.</title>
        <authorList>
            <person name="Komaki H."/>
            <person name="Tamura T."/>
        </authorList>
    </citation>
    <scope>NUCLEOTIDE SEQUENCE</scope>
    <source>
        <strain evidence="2">NBRC 108782</strain>
    </source>
</reference>
<accession>A0A919QGH4</accession>
<gene>
    <name evidence="2" type="ORF">Aph01nite_43450</name>
</gene>